<keyword evidence="5" id="KW-1185">Reference proteome</keyword>
<keyword evidence="1" id="KW-0812">Transmembrane</keyword>
<dbReference type="Proteomes" id="UP001234989">
    <property type="component" value="Chromosome 1"/>
</dbReference>
<dbReference type="Pfam" id="PF08268">
    <property type="entry name" value="FBA_3"/>
    <property type="match status" value="1"/>
</dbReference>
<dbReference type="NCBIfam" id="TIGR01640">
    <property type="entry name" value="F_box_assoc_1"/>
    <property type="match status" value="1"/>
</dbReference>
<protein>
    <recommendedName>
        <fullName evidence="6">Reverse transcriptase RNase H-like domain-containing protein</fullName>
    </recommendedName>
</protein>
<dbReference type="InterPro" id="IPR043502">
    <property type="entry name" value="DNA/RNA_pol_sf"/>
</dbReference>
<name>A0AAF0PMV2_SOLVR</name>
<proteinExistence type="predicted"/>
<dbReference type="InterPro" id="IPR056924">
    <property type="entry name" value="SH3_Tf2-1"/>
</dbReference>
<dbReference type="EMBL" id="CP133612">
    <property type="protein sequence ID" value="WMV07647.1"/>
    <property type="molecule type" value="Genomic_DNA"/>
</dbReference>
<keyword evidence="1" id="KW-1133">Transmembrane helix</keyword>
<sequence>MQPAAIFNPITKEVRLMPNTNEGKCWNTFSLGFELEENKYKVLRTTYHPRERHTKYWVFTLGIDISWRDTQNIFPCILYSMPSVCTNGVIYQFAMADYISIVAFDVKFENIENIALWDAIEFVYYYQLIEVKGKLGVIDYRQWVIYVVCVMISQERVGENQKSRGLLRKTTSKAFIVMLKVLFPLGNFVQTGRGDEVENVEQEAIIMELQAKVDADQLQVTGLANTPLKENIESQQEESYEEVEIVSQSWLQEQTQLLKFQKSIRDGLTYMTTQLIEGRVDLTQEIDLFGSDIYDLEIHLKKRFVEGFSSISSPLTKLTQKTIKFQWSKAYVFTDHKSLQYVFTQKELNLRHRRWLELLTDYDMTILYHPRKANIVADALSRDLEFEVDDWVYLKVSPMKGVMRLGKKGKLSPRYINPYRISKRIGNVAYELELPLELTAVHPIPVQILDRQVRKLRTNEVASVKVLWRNQFVEEATWKAEEDMSKRYHIFFSPEKFQIMVLILSLAYILVEMFYYFAYLVFEMGVTCYCHTPSLHPGWDRHLRIIVGPKRTIGMSYYLAEDLLMIKVL</sequence>
<dbReference type="PANTHER" id="PTHR46148:SF56">
    <property type="entry name" value="RETROTRANSPOSON PROTEIN"/>
    <property type="match status" value="1"/>
</dbReference>
<evidence type="ECO:0000313" key="4">
    <source>
        <dbReference type="EMBL" id="WMV07647.1"/>
    </source>
</evidence>
<dbReference type="Pfam" id="PF24626">
    <property type="entry name" value="SH3_Tf2-1"/>
    <property type="match status" value="1"/>
</dbReference>
<evidence type="ECO:0000259" key="2">
    <source>
        <dbReference type="Pfam" id="PF08268"/>
    </source>
</evidence>
<dbReference type="InterPro" id="IPR017451">
    <property type="entry name" value="F-box-assoc_interact_dom"/>
</dbReference>
<feature type="domain" description="F-box associated beta-propeller type 3" evidence="2">
    <location>
        <begin position="4"/>
        <end position="141"/>
    </location>
</feature>
<dbReference type="PANTHER" id="PTHR46148">
    <property type="entry name" value="CHROMO DOMAIN-CONTAINING PROTEIN"/>
    <property type="match status" value="1"/>
</dbReference>
<accession>A0AAF0PMV2</accession>
<evidence type="ECO:0000256" key="1">
    <source>
        <dbReference type="SAM" id="Phobius"/>
    </source>
</evidence>
<gene>
    <name evidence="4" type="ORF">MTR67_001032</name>
</gene>
<evidence type="ECO:0000313" key="5">
    <source>
        <dbReference type="Proteomes" id="UP001234989"/>
    </source>
</evidence>
<dbReference type="AlphaFoldDB" id="A0AAF0PMV2"/>
<feature type="transmembrane region" description="Helical" evidence="1">
    <location>
        <begin position="497"/>
        <end position="517"/>
    </location>
</feature>
<dbReference type="InterPro" id="IPR013187">
    <property type="entry name" value="F-box-assoc_dom_typ3"/>
</dbReference>
<evidence type="ECO:0008006" key="6">
    <source>
        <dbReference type="Google" id="ProtNLM"/>
    </source>
</evidence>
<evidence type="ECO:0000259" key="3">
    <source>
        <dbReference type="Pfam" id="PF24626"/>
    </source>
</evidence>
<feature type="domain" description="Tf2-1-like SH3-like" evidence="3">
    <location>
        <begin position="390"/>
        <end position="443"/>
    </location>
</feature>
<organism evidence="4 5">
    <name type="scientific">Solanum verrucosum</name>
    <dbReference type="NCBI Taxonomy" id="315347"/>
    <lineage>
        <taxon>Eukaryota</taxon>
        <taxon>Viridiplantae</taxon>
        <taxon>Streptophyta</taxon>
        <taxon>Embryophyta</taxon>
        <taxon>Tracheophyta</taxon>
        <taxon>Spermatophyta</taxon>
        <taxon>Magnoliopsida</taxon>
        <taxon>eudicotyledons</taxon>
        <taxon>Gunneridae</taxon>
        <taxon>Pentapetalae</taxon>
        <taxon>asterids</taxon>
        <taxon>lamiids</taxon>
        <taxon>Solanales</taxon>
        <taxon>Solanaceae</taxon>
        <taxon>Solanoideae</taxon>
        <taxon>Solaneae</taxon>
        <taxon>Solanum</taxon>
    </lineage>
</organism>
<keyword evidence="1" id="KW-0472">Membrane</keyword>
<dbReference type="SUPFAM" id="SSF56672">
    <property type="entry name" value="DNA/RNA polymerases"/>
    <property type="match status" value="1"/>
</dbReference>
<reference evidence="4" key="1">
    <citation type="submission" date="2023-08" db="EMBL/GenBank/DDBJ databases">
        <title>A de novo genome assembly of Solanum verrucosum Schlechtendal, a Mexican diploid species geographically isolated from the other diploid A-genome species in potato relatives.</title>
        <authorList>
            <person name="Hosaka K."/>
        </authorList>
    </citation>
    <scope>NUCLEOTIDE SEQUENCE</scope>
    <source>
        <tissue evidence="4">Young leaves</tissue>
    </source>
</reference>